<reference evidence="1" key="2">
    <citation type="submission" date="2021-01" db="EMBL/GenBank/DDBJ databases">
        <authorList>
            <person name="Kang M."/>
        </authorList>
    </citation>
    <scope>NUCLEOTIDE SEQUENCE</scope>
    <source>
        <strain evidence="1">KACC 17527</strain>
    </source>
</reference>
<reference evidence="1" key="1">
    <citation type="journal article" date="2012" name="J. Microbiol. Biotechnol.">
        <title>Ramlibacter ginsenosidimutans sp. nov., with ginsenoside-converting activity.</title>
        <authorList>
            <person name="Wang L."/>
            <person name="An D.S."/>
            <person name="Kim S.G."/>
            <person name="Jin F.X."/>
            <person name="Kim S.C."/>
            <person name="Lee S.T."/>
            <person name="Im W.T."/>
        </authorList>
    </citation>
    <scope>NUCLEOTIDE SEQUENCE</scope>
    <source>
        <strain evidence="1">KACC 17527</strain>
    </source>
</reference>
<dbReference type="EMBL" id="JAEPWM010000002">
    <property type="protein sequence ID" value="MBK6005944.1"/>
    <property type="molecule type" value="Genomic_DNA"/>
</dbReference>
<accession>A0A934WKP7</accession>
<evidence type="ECO:0000313" key="1">
    <source>
        <dbReference type="EMBL" id="MBK6005944.1"/>
    </source>
</evidence>
<organism evidence="1 2">
    <name type="scientific">Ramlibacter ginsenosidimutans</name>
    <dbReference type="NCBI Taxonomy" id="502333"/>
    <lineage>
        <taxon>Bacteria</taxon>
        <taxon>Pseudomonadati</taxon>
        <taxon>Pseudomonadota</taxon>
        <taxon>Betaproteobacteria</taxon>
        <taxon>Burkholderiales</taxon>
        <taxon>Comamonadaceae</taxon>
        <taxon>Ramlibacter</taxon>
    </lineage>
</organism>
<dbReference type="AlphaFoldDB" id="A0A934WKP7"/>
<name>A0A934WKP7_9BURK</name>
<keyword evidence="2" id="KW-1185">Reference proteome</keyword>
<comment type="caution">
    <text evidence="1">The sequence shown here is derived from an EMBL/GenBank/DDBJ whole genome shotgun (WGS) entry which is preliminary data.</text>
</comment>
<dbReference type="RefSeq" id="WP_201167894.1">
    <property type="nucleotide sequence ID" value="NZ_JAEPWM010000002.1"/>
</dbReference>
<evidence type="ECO:0000313" key="2">
    <source>
        <dbReference type="Proteomes" id="UP000630528"/>
    </source>
</evidence>
<sequence>MQVLERLAHAQGRLGGIICSCRREVVRMGGNTYRCTNCGETFGALEHTPFKWLDVPLATWASAAELVETAHRDIISSLGLGEGQAEEVRKTEIDGDEASLWRALLTARDYDSGLLTEVQRKRKSVNRGFFF</sequence>
<dbReference type="Proteomes" id="UP000630528">
    <property type="component" value="Unassembled WGS sequence"/>
</dbReference>
<protein>
    <submittedName>
        <fullName evidence="1">Uncharacterized protein</fullName>
    </submittedName>
</protein>
<proteinExistence type="predicted"/>
<gene>
    <name evidence="1" type="ORF">JJB11_07535</name>
</gene>